<evidence type="ECO:0000313" key="4">
    <source>
        <dbReference type="Proteomes" id="UP000314294"/>
    </source>
</evidence>
<dbReference type="Pfam" id="PF14643">
    <property type="entry name" value="DUF4455"/>
    <property type="match status" value="1"/>
</dbReference>
<sequence>MCESGRCTGSCLMLRRQLQLDDDDDDDNDVCKLPDSDVDLRLNTLKDRVDHLDLVSVQEEVEEEVKLKKTRIMELKLKLTDSEAQRTNEMLNHSLLANRRSAARLLLLLQEENLQQEALLRLHLEDRLSRWRRSRVTEVVDRFRSGNDIVHNNHPAEKPLAQTSNQCLRFSSLVPPSCSTALACDWFNQLTAVNQQIDAVHGLLLHQLRCAYEFTWADRLLQVKLCEEELSSLQLSEEQVNDVVGSQLLAVIGKSQSQDEERLAALDSQKVHLDHQLCALRQESSEEALKTTLDTTESHLQELKHRGVSDQWEVLAHLPSLLLEDLLFYSKSLSSFYHLNHTYTLTELVCLVFCVEHSEAAEVQTPETMIEEKESDSAQPSHDWLTEVKL</sequence>
<dbReference type="AlphaFoldDB" id="A0A4Z2HHB3"/>
<reference evidence="3 4" key="1">
    <citation type="submission" date="2019-03" db="EMBL/GenBank/DDBJ databases">
        <title>First draft genome of Liparis tanakae, snailfish: a comprehensive survey of snailfish specific genes.</title>
        <authorList>
            <person name="Kim W."/>
            <person name="Song I."/>
            <person name="Jeong J.-H."/>
            <person name="Kim D."/>
            <person name="Kim S."/>
            <person name="Ryu S."/>
            <person name="Song J.Y."/>
            <person name="Lee S.K."/>
        </authorList>
    </citation>
    <scope>NUCLEOTIDE SEQUENCE [LARGE SCALE GENOMIC DNA]</scope>
    <source>
        <tissue evidence="3">Muscle</tissue>
    </source>
</reference>
<dbReference type="OrthoDB" id="8943394at2759"/>
<feature type="region of interest" description="Disordered" evidence="1">
    <location>
        <begin position="367"/>
        <end position="390"/>
    </location>
</feature>
<dbReference type="EMBL" id="SRLO01000238">
    <property type="protein sequence ID" value="TNN65227.1"/>
    <property type="molecule type" value="Genomic_DNA"/>
</dbReference>
<feature type="domain" description="DUF4455" evidence="2">
    <location>
        <begin position="89"/>
        <end position="268"/>
    </location>
</feature>
<proteinExistence type="predicted"/>
<keyword evidence="4" id="KW-1185">Reference proteome</keyword>
<evidence type="ECO:0000313" key="3">
    <source>
        <dbReference type="EMBL" id="TNN65227.1"/>
    </source>
</evidence>
<organism evidence="3 4">
    <name type="scientific">Liparis tanakae</name>
    <name type="common">Tanaka's snailfish</name>
    <dbReference type="NCBI Taxonomy" id="230148"/>
    <lineage>
        <taxon>Eukaryota</taxon>
        <taxon>Metazoa</taxon>
        <taxon>Chordata</taxon>
        <taxon>Craniata</taxon>
        <taxon>Vertebrata</taxon>
        <taxon>Euteleostomi</taxon>
        <taxon>Actinopterygii</taxon>
        <taxon>Neopterygii</taxon>
        <taxon>Teleostei</taxon>
        <taxon>Neoteleostei</taxon>
        <taxon>Acanthomorphata</taxon>
        <taxon>Eupercaria</taxon>
        <taxon>Perciformes</taxon>
        <taxon>Cottioidei</taxon>
        <taxon>Cottales</taxon>
        <taxon>Liparidae</taxon>
        <taxon>Liparis</taxon>
    </lineage>
</organism>
<comment type="caution">
    <text evidence="3">The sequence shown here is derived from an EMBL/GenBank/DDBJ whole genome shotgun (WGS) entry which is preliminary data.</text>
</comment>
<evidence type="ECO:0000256" key="1">
    <source>
        <dbReference type="SAM" id="MobiDB-lite"/>
    </source>
</evidence>
<gene>
    <name evidence="3" type="primary">CCDC180_0</name>
    <name evidence="3" type="ORF">EYF80_024516</name>
</gene>
<protein>
    <submittedName>
        <fullName evidence="3">Coiled-coil domain-containing protein 180</fullName>
    </submittedName>
</protein>
<name>A0A4Z2HHB3_9TELE</name>
<evidence type="ECO:0000259" key="2">
    <source>
        <dbReference type="Pfam" id="PF14643"/>
    </source>
</evidence>
<accession>A0A4Z2HHB3</accession>
<dbReference type="InterPro" id="IPR028089">
    <property type="entry name" value="DUF4455"/>
</dbReference>
<dbReference type="Proteomes" id="UP000314294">
    <property type="component" value="Unassembled WGS sequence"/>
</dbReference>